<name>A0AAV2NK66_9HYME</name>
<dbReference type="Proteomes" id="UP001497644">
    <property type="component" value="Chromosome 2"/>
</dbReference>
<reference evidence="1" key="1">
    <citation type="submission" date="2024-04" db="EMBL/GenBank/DDBJ databases">
        <authorList>
            <consortium name="Molecular Ecology Group"/>
        </authorList>
    </citation>
    <scope>NUCLEOTIDE SEQUENCE</scope>
</reference>
<keyword evidence="2" id="KW-1185">Reference proteome</keyword>
<dbReference type="EMBL" id="OZ034825">
    <property type="protein sequence ID" value="CAL1680209.1"/>
    <property type="molecule type" value="Genomic_DNA"/>
</dbReference>
<evidence type="ECO:0000313" key="2">
    <source>
        <dbReference type="Proteomes" id="UP001497644"/>
    </source>
</evidence>
<accession>A0AAV2NK66</accession>
<dbReference type="AlphaFoldDB" id="A0AAV2NK66"/>
<sequence>MATNSRETEDDAFERCPSWLFIARPWITTGLTTTGSFVKYSGNILPIAPIFDLPGTVLESASASHFSSGEPVELGRLAAAPLHLSLSRHPASG</sequence>
<evidence type="ECO:0000313" key="1">
    <source>
        <dbReference type="EMBL" id="CAL1680209.1"/>
    </source>
</evidence>
<gene>
    <name evidence="1" type="ORF">LPLAT_LOCUS6272</name>
</gene>
<protein>
    <submittedName>
        <fullName evidence="1">Uncharacterized protein</fullName>
    </submittedName>
</protein>
<proteinExistence type="predicted"/>
<organism evidence="1 2">
    <name type="scientific">Lasius platythorax</name>
    <dbReference type="NCBI Taxonomy" id="488582"/>
    <lineage>
        <taxon>Eukaryota</taxon>
        <taxon>Metazoa</taxon>
        <taxon>Ecdysozoa</taxon>
        <taxon>Arthropoda</taxon>
        <taxon>Hexapoda</taxon>
        <taxon>Insecta</taxon>
        <taxon>Pterygota</taxon>
        <taxon>Neoptera</taxon>
        <taxon>Endopterygota</taxon>
        <taxon>Hymenoptera</taxon>
        <taxon>Apocrita</taxon>
        <taxon>Aculeata</taxon>
        <taxon>Formicoidea</taxon>
        <taxon>Formicidae</taxon>
        <taxon>Formicinae</taxon>
        <taxon>Lasius</taxon>
        <taxon>Lasius</taxon>
    </lineage>
</organism>